<evidence type="ECO:0000313" key="3">
    <source>
        <dbReference type="EMBL" id="AKP53646.1"/>
    </source>
</evidence>
<dbReference type="KEGG" id="camu:CA2015_4301"/>
<evidence type="ECO:0000313" key="4">
    <source>
        <dbReference type="Proteomes" id="UP000036520"/>
    </source>
</evidence>
<name>A0A0H4PGH9_9BACT</name>
<sequence>MATLLNILCRNIFRFLFVLKIEIKVKIMKYSISLLVISLGVFFSACSPVRVFLEKNEVASIDAYKTFYVINQYYDKDAFESPVLEENLQYRLTEGMKNLGFEQNETKPDLIVRYNTNLTDRQKEVNHRPMMSPYYGYGGFYSPYMMPYPYGGRSSYSVEKYDMGELVVDFIDTKQDKVVMRISAVGEITKPKQKTKNLFLSVEKILKAFAKSVIS</sequence>
<reference evidence="3 4" key="1">
    <citation type="submission" date="2015-07" db="EMBL/GenBank/DDBJ databases">
        <authorList>
            <person name="Kim K.M."/>
        </authorList>
    </citation>
    <scope>NUCLEOTIDE SEQUENCE [LARGE SCALE GENOMIC DNA]</scope>
    <source>
        <strain evidence="3 4">KCTC 12363</strain>
    </source>
</reference>
<dbReference type="STRING" id="320787.CA2015_4301"/>
<keyword evidence="1" id="KW-1133">Transmembrane helix</keyword>
<dbReference type="Pfam" id="PF13590">
    <property type="entry name" value="DUF4136"/>
    <property type="match status" value="1"/>
</dbReference>
<keyword evidence="1" id="KW-0812">Transmembrane</keyword>
<dbReference type="AlphaFoldDB" id="A0A0H4PGH9"/>
<gene>
    <name evidence="3" type="ORF">CA2015_4301</name>
</gene>
<evidence type="ECO:0000256" key="1">
    <source>
        <dbReference type="SAM" id="Phobius"/>
    </source>
</evidence>
<feature type="transmembrane region" description="Helical" evidence="1">
    <location>
        <begin position="30"/>
        <end position="53"/>
    </location>
</feature>
<feature type="domain" description="DUF4136" evidence="2">
    <location>
        <begin position="59"/>
        <end position="209"/>
    </location>
</feature>
<dbReference type="Gene3D" id="3.30.160.670">
    <property type="match status" value="1"/>
</dbReference>
<organism evidence="3 4">
    <name type="scientific">Cyclobacterium amurskyense</name>
    <dbReference type="NCBI Taxonomy" id="320787"/>
    <lineage>
        <taxon>Bacteria</taxon>
        <taxon>Pseudomonadati</taxon>
        <taxon>Bacteroidota</taxon>
        <taxon>Cytophagia</taxon>
        <taxon>Cytophagales</taxon>
        <taxon>Cyclobacteriaceae</taxon>
        <taxon>Cyclobacterium</taxon>
    </lineage>
</organism>
<keyword evidence="1" id="KW-0472">Membrane</keyword>
<keyword evidence="4" id="KW-1185">Reference proteome</keyword>
<evidence type="ECO:0000259" key="2">
    <source>
        <dbReference type="Pfam" id="PF13590"/>
    </source>
</evidence>
<dbReference type="Proteomes" id="UP000036520">
    <property type="component" value="Chromosome"/>
</dbReference>
<keyword evidence="3" id="KW-0449">Lipoprotein</keyword>
<accession>A0A0H4PGH9</accession>
<proteinExistence type="predicted"/>
<dbReference type="InterPro" id="IPR025411">
    <property type="entry name" value="DUF4136"/>
</dbReference>
<protein>
    <submittedName>
        <fullName evidence="3">Lipoprotein</fullName>
    </submittedName>
</protein>
<dbReference type="EMBL" id="CP012040">
    <property type="protein sequence ID" value="AKP53646.1"/>
    <property type="molecule type" value="Genomic_DNA"/>
</dbReference>